<keyword evidence="11" id="KW-0121">Carboxypeptidase</keyword>
<dbReference type="Pfam" id="PF00768">
    <property type="entry name" value="Peptidase_S11"/>
    <property type="match status" value="1"/>
</dbReference>
<evidence type="ECO:0000259" key="10">
    <source>
        <dbReference type="Pfam" id="PF00768"/>
    </source>
</evidence>
<keyword evidence="12" id="KW-1185">Reference proteome</keyword>
<comment type="similarity">
    <text evidence="1 9">Belongs to the peptidase S11 family.</text>
</comment>
<comment type="caution">
    <text evidence="11">The sequence shown here is derived from an EMBL/GenBank/DDBJ whole genome shotgun (WGS) entry which is preliminary data.</text>
</comment>
<accession>A0A0R2CZI1</accession>
<keyword evidence="3" id="KW-0378">Hydrolase</keyword>
<dbReference type="InterPro" id="IPR018044">
    <property type="entry name" value="Peptidase_S11"/>
</dbReference>
<dbReference type="EMBL" id="AYZR01000009">
    <property type="protein sequence ID" value="KRM93238.1"/>
    <property type="molecule type" value="Genomic_DNA"/>
</dbReference>
<evidence type="ECO:0000256" key="5">
    <source>
        <dbReference type="ARBA" id="ARBA00022984"/>
    </source>
</evidence>
<feature type="active site" description="Acyl-ester intermediate" evidence="7">
    <location>
        <position position="147"/>
    </location>
</feature>
<dbReference type="InterPro" id="IPR001967">
    <property type="entry name" value="Peptidase_S11_N"/>
</dbReference>
<dbReference type="InterPro" id="IPR012338">
    <property type="entry name" value="Beta-lactam/transpept-like"/>
</dbReference>
<dbReference type="AlphaFoldDB" id="A0A0R2CZI1"/>
<sequence length="387" mass="42029">MKKQVIKLLATVTFGLVGGFTVSQVNSQAAYKTVSIKKVTKAAYHKASNSGAFYNQAHTKKIVNLKTHPYTTYYVTKEAVMKNGSKKAVFYYAKSASGIGGWVWNKYLTKGKSPFGLKYAKSYLAMDAKTGEVLASHNGNTQRLVASTGKLMTIYLAVQKAEKENAWNKTVSVAGSGLRSMGLSSAVGGFQFKTGHKYTVKQLYDAALIESSNNAAIALGRWVSGSNAKFIKKMNAQAAAWGLSSKTKFVSASGLENDDLSPYGYWASGSYTAGNEVSAKDLATIARKLINDYPDVLKQSKLTSMKTDGQTLTNANRLLKGKTYYSSDLNVDGLKTGYTPRAGLCLVATSQKAGKHRLITVVLNDQNEFTETNSLMKHVYKTADVYK</sequence>
<dbReference type="SUPFAM" id="SSF56601">
    <property type="entry name" value="beta-lactamase/transpeptidase-like"/>
    <property type="match status" value="1"/>
</dbReference>
<reference evidence="11 12" key="1">
    <citation type="journal article" date="2015" name="Genome Announc.">
        <title>Expanding the biotechnology potential of lactobacilli through comparative genomics of 213 strains and associated genera.</title>
        <authorList>
            <person name="Sun Z."/>
            <person name="Harris H.M."/>
            <person name="McCann A."/>
            <person name="Guo C."/>
            <person name="Argimon S."/>
            <person name="Zhang W."/>
            <person name="Yang X."/>
            <person name="Jeffery I.B."/>
            <person name="Cooney J.C."/>
            <person name="Kagawa T.F."/>
            <person name="Liu W."/>
            <person name="Song Y."/>
            <person name="Salvetti E."/>
            <person name="Wrobel A."/>
            <person name="Rasinkangas P."/>
            <person name="Parkhill J."/>
            <person name="Rea M.C."/>
            <person name="O'Sullivan O."/>
            <person name="Ritari J."/>
            <person name="Douillard F.P."/>
            <person name="Paul Ross R."/>
            <person name="Yang R."/>
            <person name="Briner A.E."/>
            <person name="Felis G.E."/>
            <person name="de Vos W.M."/>
            <person name="Barrangou R."/>
            <person name="Klaenhammer T.R."/>
            <person name="Caufield P.W."/>
            <person name="Cui Y."/>
            <person name="Zhang H."/>
            <person name="O'Toole P.W."/>
        </authorList>
    </citation>
    <scope>NUCLEOTIDE SEQUENCE [LARGE SCALE GENOMIC DNA]</scope>
    <source>
        <strain evidence="11 12">DSM 24302</strain>
    </source>
</reference>
<organism evidence="11 12">
    <name type="scientific">Lentilactobacillus senioris DSM 24302 = JCM 17472</name>
    <dbReference type="NCBI Taxonomy" id="1423802"/>
    <lineage>
        <taxon>Bacteria</taxon>
        <taxon>Bacillati</taxon>
        <taxon>Bacillota</taxon>
        <taxon>Bacilli</taxon>
        <taxon>Lactobacillales</taxon>
        <taxon>Lactobacillaceae</taxon>
        <taxon>Lentilactobacillus</taxon>
    </lineage>
</organism>
<dbReference type="STRING" id="1423802.FC56_GL000903"/>
<evidence type="ECO:0000256" key="7">
    <source>
        <dbReference type="PIRSR" id="PIRSR618044-1"/>
    </source>
</evidence>
<feature type="active site" evidence="7">
    <location>
        <position position="211"/>
    </location>
</feature>
<keyword evidence="6" id="KW-0961">Cell wall biogenesis/degradation</keyword>
<evidence type="ECO:0000256" key="6">
    <source>
        <dbReference type="ARBA" id="ARBA00023316"/>
    </source>
</evidence>
<dbReference type="GO" id="GO:0071555">
    <property type="term" value="P:cell wall organization"/>
    <property type="evidence" value="ECO:0007669"/>
    <property type="project" value="UniProtKB-KW"/>
</dbReference>
<keyword evidence="5" id="KW-0573">Peptidoglycan synthesis</keyword>
<gene>
    <name evidence="11" type="ORF">FC56_GL000903</name>
</gene>
<keyword evidence="2" id="KW-0732">Signal</keyword>
<evidence type="ECO:0000256" key="9">
    <source>
        <dbReference type="RuleBase" id="RU004016"/>
    </source>
</evidence>
<evidence type="ECO:0000256" key="8">
    <source>
        <dbReference type="PIRSR" id="PIRSR618044-2"/>
    </source>
</evidence>
<dbReference type="PATRIC" id="fig|1423802.4.peg.916"/>
<dbReference type="PANTHER" id="PTHR21581:SF11">
    <property type="entry name" value="D-ALANYL-D-ALANINE CARBOXYPEPTIDASE DACA"/>
    <property type="match status" value="1"/>
</dbReference>
<proteinExistence type="inferred from homology"/>
<evidence type="ECO:0000313" key="12">
    <source>
        <dbReference type="Proteomes" id="UP000051256"/>
    </source>
</evidence>
<evidence type="ECO:0000256" key="1">
    <source>
        <dbReference type="ARBA" id="ARBA00007164"/>
    </source>
</evidence>
<feature type="domain" description="Peptidase S11 D-alanyl-D-alanine carboxypeptidase A N-terminal" evidence="10">
    <location>
        <begin position="120"/>
        <end position="366"/>
    </location>
</feature>
<protein>
    <submittedName>
        <fullName evidence="11">D-alanyl-D-alanine carboxypeptidase</fullName>
    </submittedName>
</protein>
<dbReference type="Gene3D" id="3.40.710.10">
    <property type="entry name" value="DD-peptidase/beta-lactamase superfamily"/>
    <property type="match status" value="1"/>
</dbReference>
<dbReference type="GO" id="GO:0006508">
    <property type="term" value="P:proteolysis"/>
    <property type="evidence" value="ECO:0007669"/>
    <property type="project" value="InterPro"/>
</dbReference>
<evidence type="ECO:0000313" key="11">
    <source>
        <dbReference type="EMBL" id="KRM93238.1"/>
    </source>
</evidence>
<name>A0A0R2CZI1_9LACO</name>
<dbReference type="Proteomes" id="UP000051256">
    <property type="component" value="Unassembled WGS sequence"/>
</dbReference>
<evidence type="ECO:0000256" key="2">
    <source>
        <dbReference type="ARBA" id="ARBA00022729"/>
    </source>
</evidence>
<dbReference type="RefSeq" id="WP_056978693.1">
    <property type="nucleotide sequence ID" value="NZ_AYZR01000009.1"/>
</dbReference>
<evidence type="ECO:0000256" key="4">
    <source>
        <dbReference type="ARBA" id="ARBA00022960"/>
    </source>
</evidence>
<feature type="binding site" evidence="8">
    <location>
        <position position="335"/>
    </location>
    <ligand>
        <name>substrate</name>
    </ligand>
</feature>
<keyword evidence="11" id="KW-0645">Protease</keyword>
<evidence type="ECO:0000256" key="3">
    <source>
        <dbReference type="ARBA" id="ARBA00022801"/>
    </source>
</evidence>
<keyword evidence="4" id="KW-0133">Cell shape</keyword>
<dbReference type="GO" id="GO:0008360">
    <property type="term" value="P:regulation of cell shape"/>
    <property type="evidence" value="ECO:0007669"/>
    <property type="project" value="UniProtKB-KW"/>
</dbReference>
<dbReference type="GO" id="GO:0009252">
    <property type="term" value="P:peptidoglycan biosynthetic process"/>
    <property type="evidence" value="ECO:0007669"/>
    <property type="project" value="UniProtKB-KW"/>
</dbReference>
<feature type="active site" description="Proton acceptor" evidence="7">
    <location>
        <position position="150"/>
    </location>
</feature>
<dbReference type="GO" id="GO:0009002">
    <property type="term" value="F:serine-type D-Ala-D-Ala carboxypeptidase activity"/>
    <property type="evidence" value="ECO:0007669"/>
    <property type="project" value="InterPro"/>
</dbReference>
<dbReference type="PRINTS" id="PR00725">
    <property type="entry name" value="DADACBPTASE1"/>
</dbReference>
<dbReference type="PANTHER" id="PTHR21581">
    <property type="entry name" value="D-ALANYL-D-ALANINE CARBOXYPEPTIDASE"/>
    <property type="match status" value="1"/>
</dbReference>